<name>A0A0W0GFP0_MONRR</name>
<gene>
    <name evidence="11" type="ORF">WG66_41</name>
</gene>
<evidence type="ECO:0000256" key="7">
    <source>
        <dbReference type="ARBA" id="ARBA00022837"/>
    </source>
</evidence>
<keyword evidence="8" id="KW-1015">Disulfide bond</keyword>
<evidence type="ECO:0000256" key="9">
    <source>
        <dbReference type="ARBA" id="ARBA00034075"/>
    </source>
</evidence>
<keyword evidence="2" id="KW-0719">Serine esterase</keyword>
<evidence type="ECO:0000256" key="6">
    <source>
        <dbReference type="ARBA" id="ARBA00022801"/>
    </source>
</evidence>
<dbReference type="GO" id="GO:0030600">
    <property type="term" value="F:feruloyl esterase activity"/>
    <property type="evidence" value="ECO:0007669"/>
    <property type="project" value="UniProtKB-EC"/>
</dbReference>
<comment type="caution">
    <text evidence="11">The sequence shown here is derived from an EMBL/GenBank/DDBJ whole genome shotgun (WGS) entry which is preliminary data.</text>
</comment>
<dbReference type="AlphaFoldDB" id="A0A0W0GFP0"/>
<evidence type="ECO:0000256" key="10">
    <source>
        <dbReference type="RuleBase" id="RU361238"/>
    </source>
</evidence>
<keyword evidence="3" id="KW-0119">Carbohydrate metabolism</keyword>
<dbReference type="GO" id="GO:0045493">
    <property type="term" value="P:xylan catabolic process"/>
    <property type="evidence" value="ECO:0007669"/>
    <property type="project" value="UniProtKB-KW"/>
</dbReference>
<evidence type="ECO:0000256" key="4">
    <source>
        <dbReference type="ARBA" id="ARBA00022723"/>
    </source>
</evidence>
<dbReference type="InterPro" id="IPR029058">
    <property type="entry name" value="AB_hydrolase_fold"/>
</dbReference>
<evidence type="ECO:0000256" key="1">
    <source>
        <dbReference type="ARBA" id="ARBA00006249"/>
    </source>
</evidence>
<dbReference type="GO" id="GO:0046872">
    <property type="term" value="F:metal ion binding"/>
    <property type="evidence" value="ECO:0007669"/>
    <property type="project" value="UniProtKB-KW"/>
</dbReference>
<evidence type="ECO:0000313" key="12">
    <source>
        <dbReference type="Proteomes" id="UP000054988"/>
    </source>
</evidence>
<reference evidence="11 12" key="1">
    <citation type="submission" date="2015-12" db="EMBL/GenBank/DDBJ databases">
        <title>Draft genome sequence of Moniliophthora roreri, the causal agent of frosty pod rot of cacao.</title>
        <authorList>
            <person name="Aime M.C."/>
            <person name="Diaz-Valderrama J.R."/>
            <person name="Kijpornyongpan T."/>
            <person name="Phillips-Mora W."/>
        </authorList>
    </citation>
    <scope>NUCLEOTIDE SEQUENCE [LARGE SCALE GENOMIC DNA]</scope>
    <source>
        <strain evidence="11 12">MCA 2952</strain>
    </source>
</reference>
<dbReference type="EC" id="3.1.1.-" evidence="10"/>
<dbReference type="EMBL" id="LATX01000026">
    <property type="protein sequence ID" value="KTB47380.1"/>
    <property type="molecule type" value="Genomic_DNA"/>
</dbReference>
<evidence type="ECO:0000313" key="11">
    <source>
        <dbReference type="EMBL" id="KTB47380.1"/>
    </source>
</evidence>
<keyword evidence="3" id="KW-0858">Xylan degradation</keyword>
<evidence type="ECO:0000256" key="5">
    <source>
        <dbReference type="ARBA" id="ARBA00022729"/>
    </source>
</evidence>
<keyword evidence="7" id="KW-0106">Calcium</keyword>
<proteinExistence type="inferred from homology"/>
<keyword evidence="6 10" id="KW-0378">Hydrolase</keyword>
<keyword evidence="5" id="KW-0732">Signal</keyword>
<evidence type="ECO:0000256" key="2">
    <source>
        <dbReference type="ARBA" id="ARBA00022487"/>
    </source>
</evidence>
<dbReference type="Pfam" id="PF07519">
    <property type="entry name" value="Tannase"/>
    <property type="match status" value="1"/>
</dbReference>
<organism evidence="11 12">
    <name type="scientific">Moniliophthora roreri</name>
    <name type="common">Frosty pod rot fungus</name>
    <name type="synonym">Monilia roreri</name>
    <dbReference type="NCBI Taxonomy" id="221103"/>
    <lineage>
        <taxon>Eukaryota</taxon>
        <taxon>Fungi</taxon>
        <taxon>Dikarya</taxon>
        <taxon>Basidiomycota</taxon>
        <taxon>Agaricomycotina</taxon>
        <taxon>Agaricomycetes</taxon>
        <taxon>Agaricomycetidae</taxon>
        <taxon>Agaricales</taxon>
        <taxon>Marasmiineae</taxon>
        <taxon>Marasmiaceae</taxon>
        <taxon>Moniliophthora</taxon>
    </lineage>
</organism>
<dbReference type="PANTHER" id="PTHR33938">
    <property type="entry name" value="FERULOYL ESTERASE B-RELATED"/>
    <property type="match status" value="1"/>
</dbReference>
<keyword evidence="4" id="KW-0479">Metal-binding</keyword>
<protein>
    <recommendedName>
        <fullName evidence="10">Carboxylic ester hydrolase</fullName>
        <ecNumber evidence="10">3.1.1.-</ecNumber>
    </recommendedName>
</protein>
<dbReference type="SUPFAM" id="SSF53474">
    <property type="entry name" value="alpha/beta-Hydrolases"/>
    <property type="match status" value="1"/>
</dbReference>
<comment type="similarity">
    <text evidence="1 10">Belongs to the tannase family.</text>
</comment>
<sequence>MYNGSPFTLPLEWFRYVVFSDPSFDVATLTFEDYGRAIAQNPFDIATTKGDLSAFQYRNGKLLIYHGSIDGIIPPGNSEQYYEDVSSTMNLSSSSLDSFYRLFRISGMSHCAGGEGAWEIGQGAGMSLNPDANVVMAMVRWVEEGVAPDTILGTKFVNDSASAGVAFSRNHCRYPLRNTYDGTGDSTKPESWSCQ</sequence>
<comment type="catalytic activity">
    <reaction evidence="9">
        <text>feruloyl-polysaccharide + H2O = ferulate + polysaccharide.</text>
        <dbReference type="EC" id="3.1.1.73"/>
    </reaction>
</comment>
<accession>A0A0W0GFP0</accession>
<dbReference type="InterPro" id="IPR011118">
    <property type="entry name" value="Tannase/feruloyl_esterase"/>
</dbReference>
<evidence type="ECO:0000256" key="8">
    <source>
        <dbReference type="ARBA" id="ARBA00023157"/>
    </source>
</evidence>
<dbReference type="eggNOG" id="ENOG502QPXZ">
    <property type="taxonomic scope" value="Eukaryota"/>
</dbReference>
<dbReference type="Proteomes" id="UP000054988">
    <property type="component" value="Unassembled WGS sequence"/>
</dbReference>
<dbReference type="PANTHER" id="PTHR33938:SF15">
    <property type="entry name" value="FERULOYL ESTERASE B-RELATED"/>
    <property type="match status" value="1"/>
</dbReference>
<keyword evidence="3" id="KW-0624">Polysaccharide degradation</keyword>
<evidence type="ECO:0000256" key="3">
    <source>
        <dbReference type="ARBA" id="ARBA00022651"/>
    </source>
</evidence>